<evidence type="ECO:0000313" key="2">
    <source>
        <dbReference type="EMBL" id="KZS14276.1"/>
    </source>
</evidence>
<dbReference type="FunFam" id="3.10.110.10:FF:000021">
    <property type="entry name" value="Putative ubiquitin-conjugating enzyme e2 k"/>
    <property type="match status" value="1"/>
</dbReference>
<dbReference type="FunFam" id="1.10.8.10:FF:000010">
    <property type="entry name" value="Putative ubiquitin-conjugating enzyme e2 k"/>
    <property type="match status" value="1"/>
</dbReference>
<sequence length="199" mass="22242">MANIAVQRIKRELKEVLNSDEVARCSIHVELVGESFAELKGEIAGPPDTPYEGARFQLEIKIPETYPFNPPKVRFVTKIWHPNVSSVTGAICLDILKHQWAAAMTLRTVLLSLQALLASPEPDDPQDAVVARQCKDKPQIFQLTAQHWANAYAGGPSINTDYENKIRRLKDLGVTEMNARASLSSCDWDLERATEQIFS</sequence>
<dbReference type="PROSITE" id="PS00183">
    <property type="entry name" value="UBC_1"/>
    <property type="match status" value="1"/>
</dbReference>
<dbReference type="OrthoDB" id="9993688at2759"/>
<dbReference type="SMART" id="SM00165">
    <property type="entry name" value="UBA"/>
    <property type="match status" value="1"/>
</dbReference>
<dbReference type="Gene3D" id="1.10.8.10">
    <property type="entry name" value="DNA helicase RuvA subunit, C-terminal domain"/>
    <property type="match status" value="1"/>
</dbReference>
<dbReference type="Pfam" id="PF00179">
    <property type="entry name" value="UQ_con"/>
    <property type="match status" value="1"/>
</dbReference>
<proteinExistence type="inferred from homology"/>
<organism evidence="2 3">
    <name type="scientific">Daphnia magna</name>
    <dbReference type="NCBI Taxonomy" id="35525"/>
    <lineage>
        <taxon>Eukaryota</taxon>
        <taxon>Metazoa</taxon>
        <taxon>Ecdysozoa</taxon>
        <taxon>Arthropoda</taxon>
        <taxon>Crustacea</taxon>
        <taxon>Branchiopoda</taxon>
        <taxon>Diplostraca</taxon>
        <taxon>Cladocera</taxon>
        <taxon>Anomopoda</taxon>
        <taxon>Daphniidae</taxon>
        <taxon>Daphnia</taxon>
    </lineage>
</organism>
<dbReference type="PROSITE" id="PS50127">
    <property type="entry name" value="UBC_2"/>
    <property type="match status" value="1"/>
</dbReference>
<keyword evidence="1" id="KW-0547">Nucleotide-binding</keyword>
<comment type="similarity">
    <text evidence="1">Belongs to the ubiquitin-conjugating enzyme family.</text>
</comment>
<keyword evidence="1" id="KW-0067">ATP-binding</keyword>
<dbReference type="Proteomes" id="UP000076858">
    <property type="component" value="Unassembled WGS sequence"/>
</dbReference>
<dbReference type="SUPFAM" id="SSF54495">
    <property type="entry name" value="UBC-like"/>
    <property type="match status" value="1"/>
</dbReference>
<dbReference type="InterPro" id="IPR016135">
    <property type="entry name" value="UBQ-conjugating_enzyme/RWD"/>
</dbReference>
<dbReference type="STRING" id="35525.A0A0P5T966"/>
<dbReference type="InterPro" id="IPR023313">
    <property type="entry name" value="UBQ-conjugating_AS"/>
</dbReference>
<dbReference type="Gene3D" id="3.10.110.10">
    <property type="entry name" value="Ubiquitin Conjugating Enzyme"/>
    <property type="match status" value="1"/>
</dbReference>
<accession>A0A0P5T966</accession>
<dbReference type="SMART" id="SM00212">
    <property type="entry name" value="UBCc"/>
    <property type="match status" value="1"/>
</dbReference>
<gene>
    <name evidence="2" type="ORF">APZ42_020458</name>
</gene>
<comment type="caution">
    <text evidence="2">The sequence shown here is derived from an EMBL/GenBank/DDBJ whole genome shotgun (WGS) entry which is preliminary data.</text>
</comment>
<dbReference type="GO" id="GO:0005524">
    <property type="term" value="F:ATP binding"/>
    <property type="evidence" value="ECO:0007669"/>
    <property type="project" value="UniProtKB-UniRule"/>
</dbReference>
<name>A0A0P5T966_9CRUS</name>
<evidence type="ECO:0000313" key="3">
    <source>
        <dbReference type="Proteomes" id="UP000076858"/>
    </source>
</evidence>
<dbReference type="GO" id="GO:0061631">
    <property type="term" value="F:ubiquitin conjugating enzyme activity"/>
    <property type="evidence" value="ECO:0007669"/>
    <property type="project" value="UniProtKB-EC"/>
</dbReference>
<dbReference type="PANTHER" id="PTHR24068">
    <property type="entry name" value="UBIQUITIN-CONJUGATING ENZYME E2"/>
    <property type="match status" value="1"/>
</dbReference>
<dbReference type="CDD" id="cd23800">
    <property type="entry name" value="UBCc_UBE2K"/>
    <property type="match status" value="1"/>
</dbReference>
<keyword evidence="1" id="KW-0833">Ubl conjugation pathway</keyword>
<dbReference type="InterPro" id="IPR015940">
    <property type="entry name" value="UBA"/>
</dbReference>
<dbReference type="AlphaFoldDB" id="A0A0P5T966"/>
<dbReference type="EMBL" id="LRGB01000996">
    <property type="protein sequence ID" value="KZS14276.1"/>
    <property type="molecule type" value="Genomic_DNA"/>
</dbReference>
<dbReference type="CDD" id="cd14391">
    <property type="entry name" value="UBA_II_E2_UBCD4"/>
    <property type="match status" value="1"/>
</dbReference>
<dbReference type="InterPro" id="IPR000608">
    <property type="entry name" value="UBC"/>
</dbReference>
<dbReference type="SUPFAM" id="SSF46934">
    <property type="entry name" value="UBA-like"/>
    <property type="match status" value="1"/>
</dbReference>
<dbReference type="PROSITE" id="PS50030">
    <property type="entry name" value="UBA"/>
    <property type="match status" value="1"/>
</dbReference>
<reference evidence="2 3" key="1">
    <citation type="submission" date="2016-03" db="EMBL/GenBank/DDBJ databases">
        <title>EvidentialGene: Evidence-directed Construction of Genes on Genomes.</title>
        <authorList>
            <person name="Gilbert D.G."/>
            <person name="Choi J.-H."/>
            <person name="Mockaitis K."/>
            <person name="Colbourne J."/>
            <person name="Pfrender M."/>
        </authorList>
    </citation>
    <scope>NUCLEOTIDE SEQUENCE [LARGE SCALE GENOMIC DNA]</scope>
    <source>
        <strain evidence="2 3">Xinb3</strain>
        <tissue evidence="2">Complete organism</tissue>
    </source>
</reference>
<dbReference type="InterPro" id="IPR042614">
    <property type="entry name" value="UBCD4_UBA"/>
</dbReference>
<dbReference type="InterPro" id="IPR009060">
    <property type="entry name" value="UBA-like_sf"/>
</dbReference>
<protein>
    <submittedName>
        <fullName evidence="2">Ubiquitin-conjugating enzyme E2-22 kDa</fullName>
    </submittedName>
</protein>
<evidence type="ECO:0000256" key="1">
    <source>
        <dbReference type="RuleBase" id="RU362109"/>
    </source>
</evidence>
<keyword evidence="3" id="KW-1185">Reference proteome</keyword>